<reference evidence="3 4" key="1">
    <citation type="submission" date="2016-02" db="EMBL/GenBank/DDBJ databases">
        <title>Genome analysis of coral dinoflagellate symbionts highlights evolutionary adaptations to a symbiotic lifestyle.</title>
        <authorList>
            <person name="Aranda M."/>
            <person name="Li Y."/>
            <person name="Liew Y.J."/>
            <person name="Baumgarten S."/>
            <person name="Simakov O."/>
            <person name="Wilson M."/>
            <person name="Piel J."/>
            <person name="Ashoor H."/>
            <person name="Bougouffa S."/>
            <person name="Bajic V.B."/>
            <person name="Ryu T."/>
            <person name="Ravasi T."/>
            <person name="Bayer T."/>
            <person name="Micklem G."/>
            <person name="Kim H."/>
            <person name="Bhak J."/>
            <person name="Lajeunesse T.C."/>
            <person name="Voolstra C.R."/>
        </authorList>
    </citation>
    <scope>NUCLEOTIDE SEQUENCE [LARGE SCALE GENOMIC DNA]</scope>
    <source>
        <strain evidence="3 4">CCMP2467</strain>
    </source>
</reference>
<gene>
    <name evidence="3" type="ORF">AK812_SmicGene45426</name>
</gene>
<dbReference type="Proteomes" id="UP000186817">
    <property type="component" value="Unassembled WGS sequence"/>
</dbReference>
<evidence type="ECO:0000256" key="1">
    <source>
        <dbReference type="SAM" id="MobiDB-lite"/>
    </source>
</evidence>
<dbReference type="OrthoDB" id="444855at2759"/>
<dbReference type="AlphaFoldDB" id="A0A1Q9BW15"/>
<evidence type="ECO:0000313" key="4">
    <source>
        <dbReference type="Proteomes" id="UP000186817"/>
    </source>
</evidence>
<keyword evidence="2" id="KW-0472">Membrane</keyword>
<name>A0A1Q9BW15_SYMMI</name>
<evidence type="ECO:0000256" key="2">
    <source>
        <dbReference type="SAM" id="Phobius"/>
    </source>
</evidence>
<feature type="compositionally biased region" description="Acidic residues" evidence="1">
    <location>
        <begin position="83"/>
        <end position="94"/>
    </location>
</feature>
<organism evidence="3 4">
    <name type="scientific">Symbiodinium microadriaticum</name>
    <name type="common">Dinoflagellate</name>
    <name type="synonym">Zooxanthella microadriatica</name>
    <dbReference type="NCBI Taxonomy" id="2951"/>
    <lineage>
        <taxon>Eukaryota</taxon>
        <taxon>Sar</taxon>
        <taxon>Alveolata</taxon>
        <taxon>Dinophyceae</taxon>
        <taxon>Suessiales</taxon>
        <taxon>Symbiodiniaceae</taxon>
        <taxon>Symbiodinium</taxon>
    </lineage>
</organism>
<feature type="transmembrane region" description="Helical" evidence="2">
    <location>
        <begin position="28"/>
        <end position="50"/>
    </location>
</feature>
<comment type="caution">
    <text evidence="3">The sequence shown here is derived from an EMBL/GenBank/DDBJ whole genome shotgun (WGS) entry which is preliminary data.</text>
</comment>
<evidence type="ECO:0000313" key="3">
    <source>
        <dbReference type="EMBL" id="OLP74898.1"/>
    </source>
</evidence>
<sequence>MTKAISGAFGKFKLHSSEPEEEDSNVQWLIGALIAVVVCACLLYFLYWIWNKTEKRYAEPPPAAEQPKEEKPAVGEVLVEMSELQEDSDEDDGGAADGGVTDEMKRMMQEAGVNFGEEDSNDGANLQVEALPSNEEGTGEL</sequence>
<proteinExistence type="predicted"/>
<dbReference type="EMBL" id="LSRX01003070">
    <property type="protein sequence ID" value="OLP74898.1"/>
    <property type="molecule type" value="Genomic_DNA"/>
</dbReference>
<feature type="region of interest" description="Disordered" evidence="1">
    <location>
        <begin position="57"/>
        <end position="141"/>
    </location>
</feature>
<keyword evidence="2" id="KW-1133">Transmembrane helix</keyword>
<protein>
    <submittedName>
        <fullName evidence="3">Uncharacterized protein</fullName>
    </submittedName>
</protein>
<keyword evidence="4" id="KW-1185">Reference proteome</keyword>
<accession>A0A1Q9BW15</accession>
<keyword evidence="2" id="KW-0812">Transmembrane</keyword>